<dbReference type="InterPro" id="IPR036396">
    <property type="entry name" value="Cyt_P450_sf"/>
</dbReference>
<evidence type="ECO:0000256" key="3">
    <source>
        <dbReference type="ARBA" id="ARBA00022723"/>
    </source>
</evidence>
<dbReference type="GO" id="GO:0005506">
    <property type="term" value="F:iron ion binding"/>
    <property type="evidence" value="ECO:0007669"/>
    <property type="project" value="InterPro"/>
</dbReference>
<reference evidence="8" key="1">
    <citation type="journal article" date="2001" name="Eur. J. Biochem.">
        <title>Purification and cDNA cloning of nitric oxide reductase cytochrome P450nor (CYP55A4) from Trichosporon cutaneum.</title>
        <authorList>
            <person name="Zhang L."/>
            <person name="Takaya N."/>
            <person name="Kitazume T."/>
            <person name="Kondo T."/>
            <person name="Shoun H."/>
        </authorList>
    </citation>
    <scope>NUCLEOTIDE SEQUENCE</scope>
</reference>
<comment type="similarity">
    <text evidence="1 7">Belongs to the cytochrome P450 family.</text>
</comment>
<keyword evidence="3 7" id="KW-0479">Metal-binding</keyword>
<evidence type="ECO:0000256" key="4">
    <source>
        <dbReference type="ARBA" id="ARBA00023002"/>
    </source>
</evidence>
<dbReference type="EMBL" id="AB052733">
    <property type="protein sequence ID" value="BAB60855.1"/>
    <property type="molecule type" value="mRNA"/>
</dbReference>
<dbReference type="InterPro" id="IPR001128">
    <property type="entry name" value="Cyt_P450"/>
</dbReference>
<evidence type="ECO:0000313" key="8">
    <source>
        <dbReference type="EMBL" id="BAB60855.1"/>
    </source>
</evidence>
<gene>
    <name evidence="8" type="primary">CYP55A4</name>
</gene>
<evidence type="ECO:0000256" key="1">
    <source>
        <dbReference type="ARBA" id="ARBA00010617"/>
    </source>
</evidence>
<dbReference type="SUPFAM" id="SSF48264">
    <property type="entry name" value="Cytochrome P450"/>
    <property type="match status" value="1"/>
</dbReference>
<evidence type="ECO:0000256" key="5">
    <source>
        <dbReference type="ARBA" id="ARBA00023004"/>
    </source>
</evidence>
<name>Q96WS9_CUTCT</name>
<protein>
    <submittedName>
        <fullName evidence="8">Cytochrome P450nor</fullName>
    </submittedName>
</protein>
<evidence type="ECO:0000256" key="2">
    <source>
        <dbReference type="ARBA" id="ARBA00022617"/>
    </source>
</evidence>
<dbReference type="BRENDA" id="1.7.2.5">
    <property type="organism ID" value="6439"/>
</dbReference>
<dbReference type="InterPro" id="IPR002397">
    <property type="entry name" value="Cyt_P450_B"/>
</dbReference>
<evidence type="ECO:0000256" key="7">
    <source>
        <dbReference type="RuleBase" id="RU000461"/>
    </source>
</evidence>
<proteinExistence type="evidence at transcript level"/>
<dbReference type="GO" id="GO:0016705">
    <property type="term" value="F:oxidoreductase activity, acting on paired donors, with incorporation or reduction of molecular oxygen"/>
    <property type="evidence" value="ECO:0007669"/>
    <property type="project" value="InterPro"/>
</dbReference>
<organism evidence="8">
    <name type="scientific">Cutaneotrichosporon cutaneum</name>
    <name type="common">Yeast</name>
    <name type="synonym">Trichosporon cutaneum</name>
    <dbReference type="NCBI Taxonomy" id="5554"/>
    <lineage>
        <taxon>Eukaryota</taxon>
        <taxon>Fungi</taxon>
        <taxon>Dikarya</taxon>
        <taxon>Basidiomycota</taxon>
        <taxon>Agaricomycotina</taxon>
        <taxon>Tremellomycetes</taxon>
        <taxon>Trichosporonales</taxon>
        <taxon>Trichosporonaceae</taxon>
        <taxon>Cutaneotrichosporon</taxon>
    </lineage>
</organism>
<evidence type="ECO:0000256" key="6">
    <source>
        <dbReference type="ARBA" id="ARBA00023033"/>
    </source>
</evidence>
<keyword evidence="5 7" id="KW-0408">Iron</keyword>
<dbReference type="GO" id="GO:0020037">
    <property type="term" value="F:heme binding"/>
    <property type="evidence" value="ECO:0007669"/>
    <property type="project" value="InterPro"/>
</dbReference>
<dbReference type="Gene3D" id="1.10.630.10">
    <property type="entry name" value="Cytochrome P450"/>
    <property type="match status" value="1"/>
</dbReference>
<dbReference type="PANTHER" id="PTHR46696">
    <property type="entry name" value="P450, PUTATIVE (EUROFUNG)-RELATED"/>
    <property type="match status" value="1"/>
</dbReference>
<dbReference type="CDD" id="cd11030">
    <property type="entry name" value="CYP105-like"/>
    <property type="match status" value="1"/>
</dbReference>
<keyword evidence="6 7" id="KW-0503">Monooxygenase</keyword>
<sequence>MMLTRLGLRPLNSFTRALSTRAAPKFPFARASGMEPPAEFATLRATNPVSQVQLYDGSLAWLVTKYEDVIKVATDERLSKVRTRPGFPELSAGGKAAAQAQPTFVDMDAPDHMKQRGLVEAFFTPEYVEGLKPYIQSVIDEALDKMAAKTQPADLVSEFALIVPSYVIYTILGVPLKDLEFLTLQNAIRTNGSSTAREASAASAGLLEYLGKLVDARMDEPKDDLVSTLCKAVAAGKLDRTSAVQVAFLLLVAGNATMVNMIALGVATLAKYPSQLELLKADPSLAANMVQELCRYHTASAMALKRVALEDIVLGGQTIKAGEGIIASNYSGNRDADAFKDPDVFDIRRTFDKDPLAFGWGPHRCIAETLAKVELTAVFETLYKRLPNLKPAVPLEDIAYSPLDKDVGIVELPVTW</sequence>
<dbReference type="PRINTS" id="PR00359">
    <property type="entry name" value="BP450"/>
</dbReference>
<dbReference type="PANTHER" id="PTHR46696:SF6">
    <property type="entry name" value="P450, PUTATIVE (EUROFUNG)-RELATED"/>
    <property type="match status" value="1"/>
</dbReference>
<keyword evidence="4 7" id="KW-0560">Oxidoreductase</keyword>
<dbReference type="AlphaFoldDB" id="Q96WS9"/>
<dbReference type="InterPro" id="IPR017972">
    <property type="entry name" value="Cyt_P450_CS"/>
</dbReference>
<keyword evidence="2 7" id="KW-0349">Heme</keyword>
<dbReference type="GO" id="GO:0004497">
    <property type="term" value="F:monooxygenase activity"/>
    <property type="evidence" value="ECO:0007669"/>
    <property type="project" value="UniProtKB-KW"/>
</dbReference>
<accession>Q96WS9</accession>
<dbReference type="Pfam" id="PF00067">
    <property type="entry name" value="p450"/>
    <property type="match status" value="1"/>
</dbReference>
<dbReference type="FunFam" id="1.10.630.10:FF:000018">
    <property type="entry name" value="Cytochrome P450 monooxygenase"/>
    <property type="match status" value="1"/>
</dbReference>
<dbReference type="PROSITE" id="PS00086">
    <property type="entry name" value="CYTOCHROME_P450"/>
    <property type="match status" value="1"/>
</dbReference>